<dbReference type="SUPFAM" id="SSF53335">
    <property type="entry name" value="S-adenosyl-L-methionine-dependent methyltransferases"/>
    <property type="match status" value="1"/>
</dbReference>
<dbReference type="GO" id="GO:0008168">
    <property type="term" value="F:methyltransferase activity"/>
    <property type="evidence" value="ECO:0007669"/>
    <property type="project" value="UniProtKB-KW"/>
</dbReference>
<dbReference type="Proteomes" id="UP000323188">
    <property type="component" value="Unassembled WGS sequence"/>
</dbReference>
<dbReference type="CDD" id="cd02440">
    <property type="entry name" value="AdoMet_MTases"/>
    <property type="match status" value="1"/>
</dbReference>
<dbReference type="Pfam" id="PF13649">
    <property type="entry name" value="Methyltransf_25"/>
    <property type="match status" value="1"/>
</dbReference>
<keyword evidence="3" id="KW-0489">Methyltransferase</keyword>
<feature type="domain" description="Methyltransferase" evidence="2">
    <location>
        <begin position="62"/>
        <end position="154"/>
    </location>
</feature>
<name>A0A5B2TQU5_9FLAO</name>
<keyword evidence="1 3" id="KW-0808">Transferase</keyword>
<dbReference type="InterPro" id="IPR029063">
    <property type="entry name" value="SAM-dependent_MTases_sf"/>
</dbReference>
<reference evidence="3 4" key="1">
    <citation type="submission" date="2019-09" db="EMBL/GenBank/DDBJ databases">
        <authorList>
            <person name="Khan S.A."/>
            <person name="Jeon C.O."/>
            <person name="Chun B.H."/>
            <person name="Jeong S.E."/>
        </authorList>
    </citation>
    <scope>NUCLEOTIDE SEQUENCE [LARGE SCALE GENOMIC DNA]</scope>
    <source>
        <strain evidence="3 4">KCTC 42508</strain>
    </source>
</reference>
<evidence type="ECO:0000256" key="1">
    <source>
        <dbReference type="ARBA" id="ARBA00022679"/>
    </source>
</evidence>
<sequence>MMDLSVRSNQEEQLDDFQGSQKELEVMLEDINRVNRLLGGIHITSNAVFRMLREHKKESYTILDVGCSDGEMLRKLALKARKSNITVNLIGLDLNSDALEIARKKSVDFPEISYLNRDVFTLNSIEVDIVITTLTLHHFSNANIPIFLERFANMAHIGVIINDLHRSRLAYYLFKAFSVIFIKTETAKHDGLISILRGFKKKELQTFSDQVPNVQSQISWKWAFRYRWILKKCA</sequence>
<dbReference type="AlphaFoldDB" id="A0A5B2TQU5"/>
<evidence type="ECO:0000313" key="3">
    <source>
        <dbReference type="EMBL" id="KAA2216991.1"/>
    </source>
</evidence>
<dbReference type="GO" id="GO:0032259">
    <property type="term" value="P:methylation"/>
    <property type="evidence" value="ECO:0007669"/>
    <property type="project" value="UniProtKB-KW"/>
</dbReference>
<comment type="caution">
    <text evidence="3">The sequence shown here is derived from an EMBL/GenBank/DDBJ whole genome shotgun (WGS) entry which is preliminary data.</text>
</comment>
<gene>
    <name evidence="3" type="ORF">F0361_13470</name>
</gene>
<proteinExistence type="predicted"/>
<organism evidence="3 4">
    <name type="scientific">Maribacter flavus</name>
    <dbReference type="NCBI Taxonomy" id="1658664"/>
    <lineage>
        <taxon>Bacteria</taxon>
        <taxon>Pseudomonadati</taxon>
        <taxon>Bacteroidota</taxon>
        <taxon>Flavobacteriia</taxon>
        <taxon>Flavobacteriales</taxon>
        <taxon>Flavobacteriaceae</taxon>
        <taxon>Maribacter</taxon>
    </lineage>
</organism>
<evidence type="ECO:0000259" key="2">
    <source>
        <dbReference type="Pfam" id="PF13649"/>
    </source>
</evidence>
<dbReference type="RefSeq" id="WP_154919259.1">
    <property type="nucleotide sequence ID" value="NZ_VUOE01000002.1"/>
</dbReference>
<dbReference type="PANTHER" id="PTHR43861">
    <property type="entry name" value="TRANS-ACONITATE 2-METHYLTRANSFERASE-RELATED"/>
    <property type="match status" value="1"/>
</dbReference>
<evidence type="ECO:0000313" key="4">
    <source>
        <dbReference type="Proteomes" id="UP000323188"/>
    </source>
</evidence>
<dbReference type="InterPro" id="IPR041698">
    <property type="entry name" value="Methyltransf_25"/>
</dbReference>
<protein>
    <submittedName>
        <fullName evidence="3">Methyltransferase domain-containing protein</fullName>
    </submittedName>
</protein>
<accession>A0A5B2TQU5</accession>
<dbReference type="EMBL" id="VUOE01000002">
    <property type="protein sequence ID" value="KAA2216991.1"/>
    <property type="molecule type" value="Genomic_DNA"/>
</dbReference>
<dbReference type="Gene3D" id="3.40.50.150">
    <property type="entry name" value="Vaccinia Virus protein VP39"/>
    <property type="match status" value="1"/>
</dbReference>